<comment type="similarity">
    <text evidence="1 8">Belongs to the glycosyl hydrolase 1 family.</text>
</comment>
<accession>A0A1B6K9H0</accession>
<keyword evidence="6 9" id="KW-0326">Glycosidase</keyword>
<dbReference type="AlphaFoldDB" id="A0A1B6K9H0"/>
<dbReference type="InterPro" id="IPR033132">
    <property type="entry name" value="GH_1_N_CS"/>
</dbReference>
<dbReference type="InterPro" id="IPR017853">
    <property type="entry name" value="GH"/>
</dbReference>
<keyword evidence="10" id="KW-0812">Transmembrane</keyword>
<keyword evidence="10" id="KW-0472">Membrane</keyword>
<comment type="subunit">
    <text evidence="2">Homodimer.</text>
</comment>
<feature type="transmembrane region" description="Helical" evidence="10">
    <location>
        <begin position="32"/>
        <end position="53"/>
    </location>
</feature>
<evidence type="ECO:0000256" key="2">
    <source>
        <dbReference type="ARBA" id="ARBA00011738"/>
    </source>
</evidence>
<dbReference type="InterPro" id="IPR018120">
    <property type="entry name" value="Glyco_hydro_1_AS"/>
</dbReference>
<dbReference type="InterPro" id="IPR001360">
    <property type="entry name" value="Glyco_hydro_1"/>
</dbReference>
<evidence type="ECO:0000256" key="7">
    <source>
        <dbReference type="PROSITE-ProRule" id="PRU10055"/>
    </source>
</evidence>
<dbReference type="SUPFAM" id="SSF51445">
    <property type="entry name" value="(Trans)glycosidases"/>
    <property type="match status" value="1"/>
</dbReference>
<evidence type="ECO:0000313" key="11">
    <source>
        <dbReference type="EMBL" id="JAT08065.1"/>
    </source>
</evidence>
<keyword evidence="4 9" id="KW-0378">Hydrolase</keyword>
<evidence type="ECO:0000256" key="8">
    <source>
        <dbReference type="RuleBase" id="RU003690"/>
    </source>
</evidence>
<evidence type="ECO:0000256" key="6">
    <source>
        <dbReference type="ARBA" id="ARBA00023295"/>
    </source>
</evidence>
<name>A0A1B6K9H0_9HEMI</name>
<feature type="non-terminal residue" evidence="11">
    <location>
        <position position="1"/>
    </location>
</feature>
<dbReference type="PANTHER" id="PTHR10353">
    <property type="entry name" value="GLYCOSYL HYDROLASE"/>
    <property type="match status" value="1"/>
</dbReference>
<dbReference type="GO" id="GO:0008422">
    <property type="term" value="F:beta-glucosidase activity"/>
    <property type="evidence" value="ECO:0007669"/>
    <property type="project" value="TreeGrafter"/>
</dbReference>
<keyword evidence="10" id="KW-1133">Transmembrane helix</keyword>
<dbReference type="PANTHER" id="PTHR10353:SF36">
    <property type="entry name" value="LP05116P"/>
    <property type="match status" value="1"/>
</dbReference>
<evidence type="ECO:0000256" key="1">
    <source>
        <dbReference type="ARBA" id="ARBA00010838"/>
    </source>
</evidence>
<dbReference type="PROSITE" id="PS00653">
    <property type="entry name" value="GLYCOSYL_HYDROL_F1_2"/>
    <property type="match status" value="1"/>
</dbReference>
<dbReference type="EMBL" id="GEBQ01006162">
    <property type="protein sequence ID" value="JAT33815.1"/>
    <property type="molecule type" value="Transcribed_RNA"/>
</dbReference>
<dbReference type="PROSITE" id="PS00572">
    <property type="entry name" value="GLYCOSYL_HYDROL_F1_1"/>
    <property type="match status" value="1"/>
</dbReference>
<gene>
    <name evidence="12" type="ORF">g.31817</name>
    <name evidence="11" type="ORF">g.31819</name>
</gene>
<dbReference type="FunFam" id="3.20.20.80:FF:000013">
    <property type="entry name" value="lactase-phlorizin hydrolase"/>
    <property type="match status" value="1"/>
</dbReference>
<evidence type="ECO:0000313" key="12">
    <source>
        <dbReference type="EMBL" id="JAT33815.1"/>
    </source>
</evidence>
<evidence type="ECO:0000256" key="3">
    <source>
        <dbReference type="ARBA" id="ARBA00012744"/>
    </source>
</evidence>
<proteinExistence type="inferred from homology"/>
<protein>
    <recommendedName>
        <fullName evidence="3">beta-glucosidase</fullName>
        <ecNumber evidence="3">3.2.1.21</ecNumber>
    </recommendedName>
</protein>
<evidence type="ECO:0000256" key="4">
    <source>
        <dbReference type="ARBA" id="ARBA00022801"/>
    </source>
</evidence>
<dbReference type="GO" id="GO:0005975">
    <property type="term" value="P:carbohydrate metabolic process"/>
    <property type="evidence" value="ECO:0007669"/>
    <property type="project" value="InterPro"/>
</dbReference>
<dbReference type="Pfam" id="PF00232">
    <property type="entry name" value="Glyco_hydro_1"/>
    <property type="match status" value="1"/>
</dbReference>
<dbReference type="Gene3D" id="3.20.20.80">
    <property type="entry name" value="Glycosidases"/>
    <property type="match status" value="1"/>
</dbReference>
<feature type="active site" description="Nucleophile" evidence="7">
    <location>
        <position position="433"/>
    </location>
</feature>
<sequence length="530" mass="60185">STILIMHSHFNEMDASVDGKTRKSRRGCCGNPVLCSGFVVVLLAVVAVAVFYITKQKFSTPVSPASSVFREFPPGFYFSSATSAYQVEGAWNEDGKGENIWDNFTHTLPTRTKDRLNGDIACDSYHQYKEDVRMVKETGFDFYRFSLSWSRILPTGFNDSINPLGVAYYHNLIDELLANGINPMVTIYHWDLPQTLQDLGGWTNPDMADYYRDYADIVFREYGDKVKWWITINEMLMVLYGYDGSGLLAPGVGTAGVTSYMAVHNLLRAHAKAYRLYETVYKPLQRGKAGVSNYAEYMMPLDLSSSSDLAAADRATQFQLGIFTHPIFSNEGDYPTVVRQLVDRNSHLENLNSSRLPSFTAQEVEDLRGSFDFFGLNHYFTRSATSGSQGANPSRTRDSGAVLGNLSTYPQGFRSLLNWIKDEYNNPPVFVTENGVGDDSEFNDTKRIEYYHGYMQAMLEAIHEDGCNIIGYTAWSLMDNFEWFSGYTVKYGLWHVDFNDTTRPRRKKRSVDFMKTLLNTRELPQLPFVQ</sequence>
<evidence type="ECO:0000256" key="10">
    <source>
        <dbReference type="SAM" id="Phobius"/>
    </source>
</evidence>
<organism evidence="11">
    <name type="scientific">Graphocephala atropunctata</name>
    <dbReference type="NCBI Taxonomy" id="36148"/>
    <lineage>
        <taxon>Eukaryota</taxon>
        <taxon>Metazoa</taxon>
        <taxon>Ecdysozoa</taxon>
        <taxon>Arthropoda</taxon>
        <taxon>Hexapoda</taxon>
        <taxon>Insecta</taxon>
        <taxon>Pterygota</taxon>
        <taxon>Neoptera</taxon>
        <taxon>Paraneoptera</taxon>
        <taxon>Hemiptera</taxon>
        <taxon>Auchenorrhyncha</taxon>
        <taxon>Membracoidea</taxon>
        <taxon>Cicadellidae</taxon>
        <taxon>Cicadellinae</taxon>
        <taxon>Cicadellini</taxon>
        <taxon>Graphocephala</taxon>
    </lineage>
</organism>
<dbReference type="PRINTS" id="PR00131">
    <property type="entry name" value="GLHYDRLASE1"/>
</dbReference>
<keyword evidence="5" id="KW-0325">Glycoprotein</keyword>
<evidence type="ECO:0000256" key="9">
    <source>
        <dbReference type="RuleBase" id="RU004468"/>
    </source>
</evidence>
<dbReference type="EC" id="3.2.1.21" evidence="3"/>
<reference evidence="11" key="1">
    <citation type="submission" date="2015-11" db="EMBL/GenBank/DDBJ databases">
        <title>De novo transcriptome assembly of four potential Pierce s Disease insect vectors from Arizona vineyards.</title>
        <authorList>
            <person name="Tassone E.E."/>
        </authorList>
    </citation>
    <scope>NUCLEOTIDE SEQUENCE</scope>
</reference>
<evidence type="ECO:0000256" key="5">
    <source>
        <dbReference type="ARBA" id="ARBA00023180"/>
    </source>
</evidence>
<dbReference type="EMBL" id="GEBQ01031912">
    <property type="protein sequence ID" value="JAT08065.1"/>
    <property type="molecule type" value="Transcribed_RNA"/>
</dbReference>